<dbReference type="Proteomes" id="UP000321249">
    <property type="component" value="Unassembled WGS sequence"/>
</dbReference>
<gene>
    <name evidence="11" type="primary">flgM</name>
    <name evidence="11" type="ORF">FRZ32_09120</name>
</gene>
<evidence type="ECO:0000313" key="12">
    <source>
        <dbReference type="Proteomes" id="UP000321249"/>
    </source>
</evidence>
<feature type="domain" description="Anti-sigma-28 factor FlgM C-terminal" evidence="10">
    <location>
        <begin position="42"/>
        <end position="83"/>
    </location>
</feature>
<evidence type="ECO:0000256" key="1">
    <source>
        <dbReference type="ARBA" id="ARBA00005322"/>
    </source>
</evidence>
<dbReference type="SUPFAM" id="SSF101498">
    <property type="entry name" value="Anti-sigma factor FlgM"/>
    <property type="match status" value="1"/>
</dbReference>
<dbReference type="InterPro" id="IPR031316">
    <property type="entry name" value="FlgM_C"/>
</dbReference>
<keyword evidence="5" id="KW-0805">Transcription regulation</keyword>
<evidence type="ECO:0000256" key="9">
    <source>
        <dbReference type="SAM" id="MobiDB-lite"/>
    </source>
</evidence>
<keyword evidence="4" id="KW-1005">Bacterial flagellum biogenesis</keyword>
<name>A0A5C6TTZ0_9SPHN</name>
<evidence type="ECO:0000256" key="3">
    <source>
        <dbReference type="ARBA" id="ARBA00022491"/>
    </source>
</evidence>
<evidence type="ECO:0000256" key="6">
    <source>
        <dbReference type="ARBA" id="ARBA00023163"/>
    </source>
</evidence>
<dbReference type="Pfam" id="PF04316">
    <property type="entry name" value="FlgM"/>
    <property type="match status" value="1"/>
</dbReference>
<reference evidence="11 12" key="1">
    <citation type="journal article" date="2015" name="J. Microbiol.">
        <title>Sphingosinicella ginsenosidimutans sp. nov., with ginsenoside converting activity.</title>
        <authorList>
            <person name="Kim J.K."/>
            <person name="Kang M.S."/>
            <person name="Park S.C."/>
            <person name="Kim K.M."/>
            <person name="Choi K."/>
            <person name="Yoon M.H."/>
            <person name="Im W.T."/>
        </authorList>
    </citation>
    <scope>NUCLEOTIDE SEQUENCE [LARGE SCALE GENOMIC DNA]</scope>
    <source>
        <strain evidence="11 12">BS-11</strain>
    </source>
</reference>
<keyword evidence="3" id="KW-0678">Repressor</keyword>
<evidence type="ECO:0000256" key="4">
    <source>
        <dbReference type="ARBA" id="ARBA00022795"/>
    </source>
</evidence>
<feature type="compositionally biased region" description="Low complexity" evidence="9">
    <location>
        <begin position="22"/>
        <end position="32"/>
    </location>
</feature>
<dbReference type="EMBL" id="VOQQ01000001">
    <property type="protein sequence ID" value="TXC63807.1"/>
    <property type="molecule type" value="Genomic_DNA"/>
</dbReference>
<accession>A0A5C6TTZ0</accession>
<dbReference type="NCBIfam" id="TIGR03824">
    <property type="entry name" value="FlgM_jcvi"/>
    <property type="match status" value="1"/>
</dbReference>
<keyword evidence="12" id="KW-1185">Reference proteome</keyword>
<evidence type="ECO:0000256" key="2">
    <source>
        <dbReference type="ARBA" id="ARBA00017823"/>
    </source>
</evidence>
<dbReference type="InterPro" id="IPR007412">
    <property type="entry name" value="FlgM"/>
</dbReference>
<dbReference type="RefSeq" id="WP_147043214.1">
    <property type="nucleotide sequence ID" value="NZ_BAABIR010000004.1"/>
</dbReference>
<dbReference type="GO" id="GO:0045892">
    <property type="term" value="P:negative regulation of DNA-templated transcription"/>
    <property type="evidence" value="ECO:0007669"/>
    <property type="project" value="InterPro"/>
</dbReference>
<evidence type="ECO:0000256" key="8">
    <source>
        <dbReference type="ARBA" id="ARBA00030117"/>
    </source>
</evidence>
<organism evidence="11 12">
    <name type="scientific">Allosphingosinicella ginsenosidimutans</name>
    <dbReference type="NCBI Taxonomy" id="1176539"/>
    <lineage>
        <taxon>Bacteria</taxon>
        <taxon>Pseudomonadati</taxon>
        <taxon>Pseudomonadota</taxon>
        <taxon>Alphaproteobacteria</taxon>
        <taxon>Sphingomonadales</taxon>
        <taxon>Sphingomonadaceae</taxon>
        <taxon>Allosphingosinicella</taxon>
    </lineage>
</organism>
<proteinExistence type="inferred from homology"/>
<comment type="caution">
    <text evidence="11">The sequence shown here is derived from an EMBL/GenBank/DDBJ whole genome shotgun (WGS) entry which is preliminary data.</text>
</comment>
<feature type="region of interest" description="Disordered" evidence="9">
    <location>
        <begin position="1"/>
        <end position="38"/>
    </location>
</feature>
<sequence>MIEGVGKTGPGRIGAARGSVEATSATTSTGGATTRGGGAVQSSIMSLVAEGPPIDEAKVAEIRAAIADGRYPVDADKIAERMIALDLPRREA</sequence>
<feature type="compositionally biased region" description="Gly residues" evidence="9">
    <location>
        <begin position="1"/>
        <end position="12"/>
    </location>
</feature>
<dbReference type="AlphaFoldDB" id="A0A5C6TTZ0"/>
<keyword evidence="6" id="KW-0804">Transcription</keyword>
<keyword evidence="11" id="KW-0282">Flagellum</keyword>
<comment type="similarity">
    <text evidence="1">Belongs to the FlgM family.</text>
</comment>
<evidence type="ECO:0000259" key="10">
    <source>
        <dbReference type="Pfam" id="PF04316"/>
    </source>
</evidence>
<evidence type="ECO:0000313" key="11">
    <source>
        <dbReference type="EMBL" id="TXC63807.1"/>
    </source>
</evidence>
<comment type="function">
    <text evidence="7">Responsible for the coupling of flagellin expression to flagellar assembly by preventing expression of the flagellin genes when a component of the middle class of proteins is defective. It negatively regulates flagellar genes by inhibiting the activity of FliA by directly binding to FliA.</text>
</comment>
<keyword evidence="11" id="KW-0966">Cell projection</keyword>
<dbReference type="OrthoDB" id="7392062at2"/>
<evidence type="ECO:0000256" key="7">
    <source>
        <dbReference type="ARBA" id="ARBA00024739"/>
    </source>
</evidence>
<dbReference type="GO" id="GO:0044781">
    <property type="term" value="P:bacterial-type flagellum organization"/>
    <property type="evidence" value="ECO:0007669"/>
    <property type="project" value="UniProtKB-KW"/>
</dbReference>
<protein>
    <recommendedName>
        <fullName evidence="2">Negative regulator of flagellin synthesis</fullName>
    </recommendedName>
    <alternativeName>
        <fullName evidence="8">Anti-sigma-28 factor</fullName>
    </alternativeName>
</protein>
<dbReference type="InterPro" id="IPR035890">
    <property type="entry name" value="Anti-sigma-28_factor_FlgM_sf"/>
</dbReference>
<evidence type="ECO:0000256" key="5">
    <source>
        <dbReference type="ARBA" id="ARBA00023015"/>
    </source>
</evidence>
<keyword evidence="11" id="KW-0969">Cilium</keyword>